<dbReference type="OrthoDB" id="9773308at2"/>
<dbReference type="InterPro" id="IPR047057">
    <property type="entry name" value="MerR_fam"/>
</dbReference>
<dbReference type="SMART" id="SM00422">
    <property type="entry name" value="HTH_MERR"/>
    <property type="match status" value="1"/>
</dbReference>
<evidence type="ECO:0000259" key="5">
    <source>
        <dbReference type="PROSITE" id="PS50937"/>
    </source>
</evidence>
<evidence type="ECO:0000256" key="4">
    <source>
        <dbReference type="ARBA" id="ARBA00023163"/>
    </source>
</evidence>
<dbReference type="EMBL" id="FUYN01000003">
    <property type="protein sequence ID" value="SKB44287.1"/>
    <property type="molecule type" value="Genomic_DNA"/>
</dbReference>
<dbReference type="Gene3D" id="3.20.80.10">
    <property type="entry name" value="Regulatory factor, effector binding domain"/>
    <property type="match status" value="1"/>
</dbReference>
<name>A0A1T5BB48_9FIRM</name>
<dbReference type="SUPFAM" id="SSF46955">
    <property type="entry name" value="Putative DNA-binding domain"/>
    <property type="match status" value="1"/>
</dbReference>
<organism evidence="6 7">
    <name type="scientific">Acetoanaerobium noterae</name>
    <dbReference type="NCBI Taxonomy" id="745369"/>
    <lineage>
        <taxon>Bacteria</taxon>
        <taxon>Bacillati</taxon>
        <taxon>Bacillota</taxon>
        <taxon>Clostridia</taxon>
        <taxon>Peptostreptococcales</taxon>
        <taxon>Filifactoraceae</taxon>
        <taxon>Acetoanaerobium</taxon>
    </lineage>
</organism>
<dbReference type="AlphaFoldDB" id="A0A1T5BB48"/>
<keyword evidence="1" id="KW-0678">Repressor</keyword>
<dbReference type="PROSITE" id="PS50937">
    <property type="entry name" value="HTH_MERR_2"/>
    <property type="match status" value="1"/>
</dbReference>
<dbReference type="PANTHER" id="PTHR30204">
    <property type="entry name" value="REDOX-CYCLING DRUG-SENSING TRANSCRIPTIONAL ACTIVATOR SOXR"/>
    <property type="match status" value="1"/>
</dbReference>
<protein>
    <submittedName>
        <fullName evidence="6">DNA-binding transcriptional regulator, MerR family</fullName>
    </submittedName>
</protein>
<gene>
    <name evidence="6" type="ORF">SAMN02745120_1480</name>
</gene>
<evidence type="ECO:0000313" key="6">
    <source>
        <dbReference type="EMBL" id="SKB44287.1"/>
    </source>
</evidence>
<dbReference type="RefSeq" id="WP_079589363.1">
    <property type="nucleotide sequence ID" value="NZ_FUYN01000003.1"/>
</dbReference>
<accession>A0A1T5BB48</accession>
<dbReference type="InterPro" id="IPR009061">
    <property type="entry name" value="DNA-bd_dom_put_sf"/>
</dbReference>
<proteinExistence type="predicted"/>
<feature type="domain" description="HTH merR-type" evidence="5">
    <location>
        <begin position="4"/>
        <end position="73"/>
    </location>
</feature>
<keyword evidence="7" id="KW-1185">Reference proteome</keyword>
<evidence type="ECO:0000256" key="3">
    <source>
        <dbReference type="ARBA" id="ARBA00023125"/>
    </source>
</evidence>
<dbReference type="Gene3D" id="1.10.1660.10">
    <property type="match status" value="1"/>
</dbReference>
<dbReference type="Proteomes" id="UP000243406">
    <property type="component" value="Unassembled WGS sequence"/>
</dbReference>
<keyword evidence="4" id="KW-0804">Transcription</keyword>
<keyword evidence="2" id="KW-0805">Transcription regulation</keyword>
<reference evidence="7" key="1">
    <citation type="submission" date="2017-02" db="EMBL/GenBank/DDBJ databases">
        <authorList>
            <person name="Varghese N."/>
            <person name="Submissions S."/>
        </authorList>
    </citation>
    <scope>NUCLEOTIDE SEQUENCE [LARGE SCALE GENOMIC DNA]</scope>
    <source>
        <strain evidence="7">ATCC 35199</strain>
    </source>
</reference>
<dbReference type="GO" id="GO:0003677">
    <property type="term" value="F:DNA binding"/>
    <property type="evidence" value="ECO:0007669"/>
    <property type="project" value="UniProtKB-KW"/>
</dbReference>
<dbReference type="SMART" id="SM00871">
    <property type="entry name" value="AraC_E_bind"/>
    <property type="match status" value="1"/>
</dbReference>
<keyword evidence="3 6" id="KW-0238">DNA-binding</keyword>
<dbReference type="Pfam" id="PF13411">
    <property type="entry name" value="MerR_1"/>
    <property type="match status" value="1"/>
</dbReference>
<dbReference type="Pfam" id="PF06445">
    <property type="entry name" value="GyrI-like"/>
    <property type="match status" value="1"/>
</dbReference>
<dbReference type="InterPro" id="IPR000551">
    <property type="entry name" value="MerR-type_HTH_dom"/>
</dbReference>
<evidence type="ECO:0000313" key="7">
    <source>
        <dbReference type="Proteomes" id="UP000243406"/>
    </source>
</evidence>
<dbReference type="PANTHER" id="PTHR30204:SF69">
    <property type="entry name" value="MERR-FAMILY TRANSCRIPTIONAL REGULATOR"/>
    <property type="match status" value="1"/>
</dbReference>
<dbReference type="InterPro" id="IPR029442">
    <property type="entry name" value="GyrI-like"/>
</dbReference>
<evidence type="ECO:0000256" key="1">
    <source>
        <dbReference type="ARBA" id="ARBA00022491"/>
    </source>
</evidence>
<dbReference type="InterPro" id="IPR010499">
    <property type="entry name" value="AraC_E-bd"/>
</dbReference>
<dbReference type="InterPro" id="IPR011256">
    <property type="entry name" value="Reg_factor_effector_dom_sf"/>
</dbReference>
<dbReference type="SUPFAM" id="SSF55136">
    <property type="entry name" value="Probable bacterial effector-binding domain"/>
    <property type="match status" value="1"/>
</dbReference>
<sequence length="280" mass="33139">MKEKFMIGELAKLFNISTDTIRHYDKKGLLKPQCNKDNSYRYYDVRDFFKLSRILFFKSLDISLEDIKNYLHNKNTENLLVLLKKKEKEAHAKVQHWSALENKIKTKIQIIESAQKDLDIVRLKMMPARSGIFLRIKQKDDHYETKKMFSDNKQYIAMSSWLVDGQIYTSLEKEDLEKGIFNKFSYFIELPFTEDILKPEIITLPKGEYACISFLGPYRDMHRHYEILISWIELNGYEITGNSIEKNIVDYDFSDSEEEYISEIQIPVKKSTGQNNVLKI</sequence>
<dbReference type="GO" id="GO:0003700">
    <property type="term" value="F:DNA-binding transcription factor activity"/>
    <property type="evidence" value="ECO:0007669"/>
    <property type="project" value="InterPro"/>
</dbReference>
<evidence type="ECO:0000256" key="2">
    <source>
        <dbReference type="ARBA" id="ARBA00023015"/>
    </source>
</evidence>